<accession>A0A0U3GSC4</accession>
<dbReference type="SUPFAM" id="SSF74853">
    <property type="entry name" value="Lamin A/C globular tail domain"/>
    <property type="match status" value="2"/>
</dbReference>
<protein>
    <recommendedName>
        <fullName evidence="1">LTD domain-containing protein</fullName>
    </recommendedName>
</protein>
<gene>
    <name evidence="2" type="ORF">AT705_03780</name>
</gene>
<dbReference type="RefSeq" id="WP_058795555.1">
    <property type="nucleotide sequence ID" value="NZ_CP013611.1"/>
</dbReference>
<dbReference type="AlphaFoldDB" id="A0A0U3GSC4"/>
<dbReference type="InterPro" id="IPR001322">
    <property type="entry name" value="Lamin_tail_dom"/>
</dbReference>
<reference evidence="2 3" key="1">
    <citation type="submission" date="2015-12" db="EMBL/GenBank/DDBJ databases">
        <title>Complete genome sequence of Pseudoalteromonas rubra SCSIO 6842, harboring a conjugative plasmid.</title>
        <authorList>
            <person name="Li B."/>
            <person name="Wang X."/>
        </authorList>
    </citation>
    <scope>NUCLEOTIDE SEQUENCE [LARGE SCALE GENOMIC DNA]</scope>
    <source>
        <strain evidence="2 3">SCSIO 6842</strain>
    </source>
</reference>
<dbReference type="EMBL" id="CP013611">
    <property type="protein sequence ID" value="ALU42131.1"/>
    <property type="molecule type" value="Genomic_DNA"/>
</dbReference>
<dbReference type="Pfam" id="PF00932">
    <property type="entry name" value="LTD"/>
    <property type="match status" value="2"/>
</dbReference>
<evidence type="ECO:0000313" key="2">
    <source>
        <dbReference type="EMBL" id="ALU42131.1"/>
    </source>
</evidence>
<evidence type="ECO:0000259" key="1">
    <source>
        <dbReference type="PROSITE" id="PS51841"/>
    </source>
</evidence>
<organism evidence="2 3">
    <name type="scientific">Pseudoalteromonas rubra</name>
    <dbReference type="NCBI Taxonomy" id="43658"/>
    <lineage>
        <taxon>Bacteria</taxon>
        <taxon>Pseudomonadati</taxon>
        <taxon>Pseudomonadota</taxon>
        <taxon>Gammaproteobacteria</taxon>
        <taxon>Alteromonadales</taxon>
        <taxon>Pseudoalteromonadaceae</taxon>
        <taxon>Pseudoalteromonas</taxon>
    </lineage>
</organism>
<dbReference type="Gene3D" id="2.60.40.1260">
    <property type="entry name" value="Lamin Tail domain"/>
    <property type="match status" value="2"/>
</dbReference>
<name>A0A0U3GSC4_9GAMM</name>
<feature type="domain" description="LTD" evidence="1">
    <location>
        <begin position="155"/>
        <end position="272"/>
    </location>
</feature>
<sequence>MDAISKMSLIELSRHFAYLQNSELCWQRLEHLVLQQCKENFVQARNNVQDVDAMSVWWQTCFELLSAHQIQICHVNYLEEYIQLFNRGPAIVDLHGWRLCAGDQGQSLVFPHRTLLYPQEKLTIATSECDSTPSFASTRPIWNNRGDSATLLDVSWAEICCWKYGVAAHCEVAISQVHYDRAQHDEYVEIANLGSAWVDLSGWSISGDKSQQFEFPSGAVLRPQGMVRVYTSLCNPQTGGFSFNSPQALWSREGGETCLLDYQGQRVSKFRW</sequence>
<dbReference type="Proteomes" id="UP000069015">
    <property type="component" value="Chromosome 1"/>
</dbReference>
<dbReference type="InterPro" id="IPR036415">
    <property type="entry name" value="Lamin_tail_dom_sf"/>
</dbReference>
<dbReference type="KEGG" id="prr:AT705_03780"/>
<proteinExistence type="predicted"/>
<dbReference type="PROSITE" id="PS51841">
    <property type="entry name" value="LTD"/>
    <property type="match status" value="1"/>
</dbReference>
<evidence type="ECO:0000313" key="3">
    <source>
        <dbReference type="Proteomes" id="UP000069015"/>
    </source>
</evidence>